<accession>A0AAD9GWU0</accession>
<evidence type="ECO:0000313" key="2">
    <source>
        <dbReference type="EMBL" id="KAK1946061.1"/>
    </source>
</evidence>
<organism evidence="2 3">
    <name type="scientific">Phytophthora citrophthora</name>
    <dbReference type="NCBI Taxonomy" id="4793"/>
    <lineage>
        <taxon>Eukaryota</taxon>
        <taxon>Sar</taxon>
        <taxon>Stramenopiles</taxon>
        <taxon>Oomycota</taxon>
        <taxon>Peronosporomycetes</taxon>
        <taxon>Peronosporales</taxon>
        <taxon>Peronosporaceae</taxon>
        <taxon>Phytophthora</taxon>
    </lineage>
</organism>
<dbReference type="Proteomes" id="UP001259832">
    <property type="component" value="Unassembled WGS sequence"/>
</dbReference>
<keyword evidence="1" id="KW-0040">ANK repeat</keyword>
<dbReference type="PROSITE" id="PS50088">
    <property type="entry name" value="ANK_REPEAT"/>
    <property type="match status" value="1"/>
</dbReference>
<dbReference type="SMART" id="SM00248">
    <property type="entry name" value="ANK"/>
    <property type="match status" value="1"/>
</dbReference>
<proteinExistence type="predicted"/>
<dbReference type="InterPro" id="IPR036770">
    <property type="entry name" value="Ankyrin_rpt-contain_sf"/>
</dbReference>
<comment type="caution">
    <text evidence="2">The sequence shown here is derived from an EMBL/GenBank/DDBJ whole genome shotgun (WGS) entry which is preliminary data.</text>
</comment>
<dbReference type="Gene3D" id="1.25.40.20">
    <property type="entry name" value="Ankyrin repeat-containing domain"/>
    <property type="match status" value="1"/>
</dbReference>
<dbReference type="AlphaFoldDB" id="A0AAD9GWU0"/>
<evidence type="ECO:0000256" key="1">
    <source>
        <dbReference type="PROSITE-ProRule" id="PRU00023"/>
    </source>
</evidence>
<reference evidence="2" key="1">
    <citation type="submission" date="2023-08" db="EMBL/GenBank/DDBJ databases">
        <title>Reference Genome Resource for the Citrus Pathogen Phytophthora citrophthora.</title>
        <authorList>
            <person name="Moller H."/>
            <person name="Coetzee B."/>
            <person name="Rose L.J."/>
            <person name="Van Niekerk J.M."/>
        </authorList>
    </citation>
    <scope>NUCLEOTIDE SEQUENCE</scope>
    <source>
        <strain evidence="2">STE-U-9442</strain>
    </source>
</reference>
<dbReference type="SUPFAM" id="SSF48403">
    <property type="entry name" value="Ankyrin repeat"/>
    <property type="match status" value="1"/>
</dbReference>
<dbReference type="EMBL" id="JASMQC010000004">
    <property type="protein sequence ID" value="KAK1946061.1"/>
    <property type="molecule type" value="Genomic_DNA"/>
</dbReference>
<feature type="repeat" description="ANK" evidence="1">
    <location>
        <begin position="4"/>
        <end position="36"/>
    </location>
</feature>
<dbReference type="PROSITE" id="PS50297">
    <property type="entry name" value="ANK_REP_REGION"/>
    <property type="match status" value="1"/>
</dbReference>
<evidence type="ECO:0000313" key="3">
    <source>
        <dbReference type="Proteomes" id="UP001259832"/>
    </source>
</evidence>
<dbReference type="InterPro" id="IPR002110">
    <property type="entry name" value="Ankyrin_rpt"/>
</dbReference>
<keyword evidence="3" id="KW-1185">Reference proteome</keyword>
<gene>
    <name evidence="2" type="ORF">P3T76_003109</name>
</gene>
<dbReference type="Pfam" id="PF00023">
    <property type="entry name" value="Ank"/>
    <property type="match status" value="1"/>
</dbReference>
<protein>
    <submittedName>
        <fullName evidence="2">Uncharacterized protein</fullName>
    </submittedName>
</protein>
<sequence>MTLFGQTPLHVAAMGGFQQVVQALLERGANPVAQDRSGLTALSLVRTLSRPPEEVVQTLVDAESAAIRNIISPCMTRYLLQLKKALTSALFLKSLSRFILDQHSNAFTRQATALVNALLEENQDSSVGFDRVLQDRVPMLFDVVSAFQLVRLETVFANSIYWDADFVNDLKLEADGYGMSLISPPLAAIPLVGPTWVGVLSKLIQGLKIDMAELVQMDPQVDDKSATAATTSFGEGVIMEHLNDYAAAKSPSRRKWSISSSSSSLSVDRRSAQYYGDQTTFIAKNREIWYYAVLFKASTHAFPGTISLSPESNIAVVSEDVSKYFPLEDSLSIGSAEYFATSYNPQNREIQLDRKYDGKEPATVKAYLTGACSSHQPPYVAVKRIWEREPGNKYEDQMSSEQELFQDYQFLDPESDYEVAIKLGPISSGKEAKAIVAEWKRTAKELFDARKCTSGLPGCEHYCPQRHGHSLCLGTLAGIGQRIAKRCLGRPTFSRPLKPRASLQRLQDRFKGTEAWPGSPSNITPVVLPSLS</sequence>
<name>A0AAD9GWU0_9STRA</name>